<proteinExistence type="predicted"/>
<gene>
    <name evidence="1" type="ORF">M119_4786</name>
</gene>
<dbReference type="AlphaFoldDB" id="A0AB73AT95"/>
<sequence length="165" mass="17884">MGMYVSQDPIGLDGGILNLYGYVDDTNVWIDILGLSKQSYSQQQGINKAKDDLRRNGFDIIGEEITMKVNGSRIRADIIAKDGHGKTHIFEVKHKKGRLTKNQKKSGVYSMSSQSNTTTHLGGGTIKVSQGTSGTYTIDTGSELGKVLGGRGTSDTAVFHVLIYN</sequence>
<organism evidence="1 2">
    <name type="scientific">Bacteroides fragilis str. 3783N1-6</name>
    <dbReference type="NCBI Taxonomy" id="1339310"/>
    <lineage>
        <taxon>Bacteria</taxon>
        <taxon>Pseudomonadati</taxon>
        <taxon>Bacteroidota</taxon>
        <taxon>Bacteroidia</taxon>
        <taxon>Bacteroidales</taxon>
        <taxon>Bacteroidaceae</taxon>
        <taxon>Bacteroides</taxon>
    </lineage>
</organism>
<name>A0AB73AT95_BACFG</name>
<evidence type="ECO:0000313" key="2">
    <source>
        <dbReference type="Proteomes" id="UP000021175"/>
    </source>
</evidence>
<evidence type="ECO:0000313" key="1">
    <source>
        <dbReference type="EMBL" id="EYB12062.1"/>
    </source>
</evidence>
<accession>A0AB73AT95</accession>
<protein>
    <submittedName>
        <fullName evidence="1">Rhs family protein</fullName>
    </submittedName>
</protein>
<dbReference type="Proteomes" id="UP000021175">
    <property type="component" value="Unassembled WGS sequence"/>
</dbReference>
<dbReference type="EMBL" id="JGEU01000014">
    <property type="protein sequence ID" value="EYB12062.1"/>
    <property type="molecule type" value="Genomic_DNA"/>
</dbReference>
<comment type="caution">
    <text evidence="1">The sequence shown here is derived from an EMBL/GenBank/DDBJ whole genome shotgun (WGS) entry which is preliminary data.</text>
</comment>
<reference evidence="1 2" key="1">
    <citation type="submission" date="2014-02" db="EMBL/GenBank/DDBJ databases">
        <authorList>
            <person name="Sears C."/>
            <person name="Carroll K."/>
            <person name="Sack B.R."/>
            <person name="Qadri F."/>
            <person name="Myers L.L."/>
            <person name="Chung G.-T."/>
            <person name="Escheverria P."/>
            <person name="Fraser C.M."/>
            <person name="Sadzewicz L."/>
            <person name="Shefchek K.A."/>
            <person name="Tallon L."/>
            <person name="Das S.P."/>
            <person name="Daugherty S."/>
            <person name="Mongodin E.F."/>
        </authorList>
    </citation>
    <scope>NUCLEOTIDE SEQUENCE [LARGE SCALE GENOMIC DNA]</scope>
    <source>
        <strain evidence="1 2">3783N1-6</strain>
    </source>
</reference>